<dbReference type="EMBL" id="JADNYJ010000002">
    <property type="protein sequence ID" value="KAF8913249.1"/>
    <property type="molecule type" value="Genomic_DNA"/>
</dbReference>
<reference evidence="3" key="1">
    <citation type="submission" date="2020-11" db="EMBL/GenBank/DDBJ databases">
        <authorList>
            <consortium name="DOE Joint Genome Institute"/>
            <person name="Ahrendt S."/>
            <person name="Riley R."/>
            <person name="Andreopoulos W."/>
            <person name="LaButti K."/>
            <person name="Pangilinan J."/>
            <person name="Ruiz-duenas F.J."/>
            <person name="Barrasa J.M."/>
            <person name="Sanchez-Garcia M."/>
            <person name="Camarero S."/>
            <person name="Miyauchi S."/>
            <person name="Serrano A."/>
            <person name="Linde D."/>
            <person name="Babiker R."/>
            <person name="Drula E."/>
            <person name="Ayuso-Fernandez I."/>
            <person name="Pacheco R."/>
            <person name="Padilla G."/>
            <person name="Ferreira P."/>
            <person name="Barriuso J."/>
            <person name="Kellner H."/>
            <person name="Castanera R."/>
            <person name="Alfaro M."/>
            <person name="Ramirez L."/>
            <person name="Pisabarro A.G."/>
            <person name="Kuo A."/>
            <person name="Tritt A."/>
            <person name="Lipzen A."/>
            <person name="He G."/>
            <person name="Yan M."/>
            <person name="Ng V."/>
            <person name="Cullen D."/>
            <person name="Martin F."/>
            <person name="Rosso M.-N."/>
            <person name="Henrissat B."/>
            <person name="Hibbett D."/>
            <person name="Martinez A.T."/>
            <person name="Grigoriev I.V."/>
        </authorList>
    </citation>
    <scope>NUCLEOTIDE SEQUENCE</scope>
    <source>
        <strain evidence="3">AH 44721</strain>
    </source>
</reference>
<comment type="caution">
    <text evidence="3">The sequence shown here is derived from an EMBL/GenBank/DDBJ whole genome shotgun (WGS) entry which is preliminary data.</text>
</comment>
<dbReference type="PIRSF" id="PIRSF016184">
    <property type="entry name" value="PhzC_PhzF"/>
    <property type="match status" value="1"/>
</dbReference>
<dbReference type="GO" id="GO:0016853">
    <property type="term" value="F:isomerase activity"/>
    <property type="evidence" value="ECO:0007669"/>
    <property type="project" value="UniProtKB-KW"/>
</dbReference>
<protein>
    <recommendedName>
        <fullName evidence="5">Diaminopimelate epimerase-like protein</fullName>
    </recommendedName>
</protein>
<name>A0A9P5P1H5_GYMJU</name>
<evidence type="ECO:0008006" key="5">
    <source>
        <dbReference type="Google" id="ProtNLM"/>
    </source>
</evidence>
<keyword evidence="4" id="KW-1185">Reference proteome</keyword>
<evidence type="ECO:0000256" key="2">
    <source>
        <dbReference type="ARBA" id="ARBA00023235"/>
    </source>
</evidence>
<dbReference type="PANTHER" id="PTHR13774:SF17">
    <property type="entry name" value="PHENAZINE BIOSYNTHESIS-LIKE DOMAIN-CONTAINING PROTEIN"/>
    <property type="match status" value="1"/>
</dbReference>
<keyword evidence="2" id="KW-0413">Isomerase</keyword>
<organism evidence="3 4">
    <name type="scientific">Gymnopilus junonius</name>
    <name type="common">Spectacular rustgill mushroom</name>
    <name type="synonym">Gymnopilus spectabilis subsp. junonius</name>
    <dbReference type="NCBI Taxonomy" id="109634"/>
    <lineage>
        <taxon>Eukaryota</taxon>
        <taxon>Fungi</taxon>
        <taxon>Dikarya</taxon>
        <taxon>Basidiomycota</taxon>
        <taxon>Agaricomycotina</taxon>
        <taxon>Agaricomycetes</taxon>
        <taxon>Agaricomycetidae</taxon>
        <taxon>Agaricales</taxon>
        <taxon>Agaricineae</taxon>
        <taxon>Hymenogastraceae</taxon>
        <taxon>Gymnopilus</taxon>
    </lineage>
</organism>
<dbReference type="GO" id="GO:0005737">
    <property type="term" value="C:cytoplasm"/>
    <property type="evidence" value="ECO:0007669"/>
    <property type="project" value="TreeGrafter"/>
</dbReference>
<sequence length="299" mass="32194">MSPVTAPYYLVTAFSTSPFGGNPAALVFLEPSSIPFEELGKIAQNLNQPVITFVSPASLPSDDDKIEVRNIRFSAPVGKEIPICGHGTLAAGQVMFGMPEIVARGVHTIMFKTSRGETLTAVKLDDGFVQIRLPAAIPGSVSDEDKAKLKPFIDKAFGRDVAIQDIKNGGKIYPVYVMIELDEKEDLAGSIVDAKELLNTGFIVHVFTTSSPDPEATFVSRMFSPVMIGSPHEDHVCSSAHSILAPHWYAKRGIASGEEVKAKMVSSRGGELRIFLDEAEGMVKLGGQARILATGQLYM</sequence>
<dbReference type="InterPro" id="IPR003719">
    <property type="entry name" value="Phenazine_PhzF-like"/>
</dbReference>
<comment type="similarity">
    <text evidence="1">Belongs to the PhzF family.</text>
</comment>
<dbReference type="SUPFAM" id="SSF54506">
    <property type="entry name" value="Diaminopimelate epimerase-like"/>
    <property type="match status" value="1"/>
</dbReference>
<dbReference type="OrthoDB" id="75169at2759"/>
<proteinExistence type="inferred from homology"/>
<accession>A0A9P5P1H5</accession>
<evidence type="ECO:0000256" key="1">
    <source>
        <dbReference type="ARBA" id="ARBA00008270"/>
    </source>
</evidence>
<dbReference type="Proteomes" id="UP000724874">
    <property type="component" value="Unassembled WGS sequence"/>
</dbReference>
<evidence type="ECO:0000313" key="3">
    <source>
        <dbReference type="EMBL" id="KAF8913249.1"/>
    </source>
</evidence>
<dbReference type="AlphaFoldDB" id="A0A9P5P1H5"/>
<dbReference type="Gene3D" id="3.10.310.10">
    <property type="entry name" value="Diaminopimelate Epimerase, Chain A, domain 1"/>
    <property type="match status" value="2"/>
</dbReference>
<evidence type="ECO:0000313" key="4">
    <source>
        <dbReference type="Proteomes" id="UP000724874"/>
    </source>
</evidence>
<gene>
    <name evidence="3" type="ORF">CPB84DRAFT_532790</name>
</gene>
<dbReference type="PANTHER" id="PTHR13774">
    <property type="entry name" value="PHENAZINE BIOSYNTHESIS PROTEIN"/>
    <property type="match status" value="1"/>
</dbReference>
<dbReference type="Pfam" id="PF02567">
    <property type="entry name" value="PhzC-PhzF"/>
    <property type="match status" value="1"/>
</dbReference>